<gene>
    <name evidence="2" type="ORF">BDP27DRAFT_1332544</name>
</gene>
<dbReference type="GO" id="GO:0005524">
    <property type="term" value="F:ATP binding"/>
    <property type="evidence" value="ECO:0007669"/>
    <property type="project" value="InterPro"/>
</dbReference>
<dbReference type="EMBL" id="JADNRY010000110">
    <property type="protein sequence ID" value="KAF9065003.1"/>
    <property type="molecule type" value="Genomic_DNA"/>
</dbReference>
<reference evidence="2" key="1">
    <citation type="submission" date="2020-11" db="EMBL/GenBank/DDBJ databases">
        <authorList>
            <consortium name="DOE Joint Genome Institute"/>
            <person name="Ahrendt S."/>
            <person name="Riley R."/>
            <person name="Andreopoulos W."/>
            <person name="Labutti K."/>
            <person name="Pangilinan J."/>
            <person name="Ruiz-Duenas F.J."/>
            <person name="Barrasa J.M."/>
            <person name="Sanchez-Garcia M."/>
            <person name="Camarero S."/>
            <person name="Miyauchi S."/>
            <person name="Serrano A."/>
            <person name="Linde D."/>
            <person name="Babiker R."/>
            <person name="Drula E."/>
            <person name="Ayuso-Fernandez I."/>
            <person name="Pacheco R."/>
            <person name="Padilla G."/>
            <person name="Ferreira P."/>
            <person name="Barriuso J."/>
            <person name="Kellner H."/>
            <person name="Castanera R."/>
            <person name="Alfaro M."/>
            <person name="Ramirez L."/>
            <person name="Pisabarro A.G."/>
            <person name="Kuo A."/>
            <person name="Tritt A."/>
            <person name="Lipzen A."/>
            <person name="He G."/>
            <person name="Yan M."/>
            <person name="Ng V."/>
            <person name="Cullen D."/>
            <person name="Martin F."/>
            <person name="Rosso M.-N."/>
            <person name="Henrissat B."/>
            <person name="Hibbett D."/>
            <person name="Martinez A.T."/>
            <person name="Grigoriev I.V."/>
        </authorList>
    </citation>
    <scope>NUCLEOTIDE SEQUENCE</scope>
    <source>
        <strain evidence="2">AH 40177</strain>
    </source>
</reference>
<dbReference type="OrthoDB" id="4062651at2759"/>
<keyword evidence="2" id="KW-0418">Kinase</keyword>
<evidence type="ECO:0000313" key="3">
    <source>
        <dbReference type="Proteomes" id="UP000772434"/>
    </source>
</evidence>
<dbReference type="PANTHER" id="PTHR45756">
    <property type="entry name" value="PALMITOYLTRANSFERASE"/>
    <property type="match status" value="1"/>
</dbReference>
<dbReference type="GO" id="GO:0004672">
    <property type="term" value="F:protein kinase activity"/>
    <property type="evidence" value="ECO:0007669"/>
    <property type="project" value="InterPro"/>
</dbReference>
<dbReference type="Pfam" id="PF07714">
    <property type="entry name" value="PK_Tyr_Ser-Thr"/>
    <property type="match status" value="1"/>
</dbReference>
<organism evidence="2 3">
    <name type="scientific">Rhodocollybia butyracea</name>
    <dbReference type="NCBI Taxonomy" id="206335"/>
    <lineage>
        <taxon>Eukaryota</taxon>
        <taxon>Fungi</taxon>
        <taxon>Dikarya</taxon>
        <taxon>Basidiomycota</taxon>
        <taxon>Agaricomycotina</taxon>
        <taxon>Agaricomycetes</taxon>
        <taxon>Agaricomycetidae</taxon>
        <taxon>Agaricales</taxon>
        <taxon>Marasmiineae</taxon>
        <taxon>Omphalotaceae</taxon>
        <taxon>Rhodocollybia</taxon>
    </lineage>
</organism>
<dbReference type="SUPFAM" id="SSF56112">
    <property type="entry name" value="Protein kinase-like (PK-like)"/>
    <property type="match status" value="1"/>
</dbReference>
<dbReference type="Gene3D" id="1.10.510.10">
    <property type="entry name" value="Transferase(Phosphotransferase) domain 1"/>
    <property type="match status" value="1"/>
</dbReference>
<sequence>MQGGGGSTAAYRWMAPELLNDMSKMSAASDVFAYTMTCLEVYTGDIPFPKVQEFQVATMITRNEKPPRPSNVSDELWALWENGWEGDVDKRLTMTRYVERLNAMA</sequence>
<protein>
    <submittedName>
        <fullName evidence="2">Serine-threonine/tyrosine-protein kinase catalytic domain-containing protein</fullName>
    </submittedName>
</protein>
<feature type="domain" description="Protein kinase" evidence="1">
    <location>
        <begin position="1"/>
        <end position="105"/>
    </location>
</feature>
<accession>A0A9P5PJF7</accession>
<evidence type="ECO:0000313" key="2">
    <source>
        <dbReference type="EMBL" id="KAF9065003.1"/>
    </source>
</evidence>
<dbReference type="PROSITE" id="PS50011">
    <property type="entry name" value="PROTEIN_KINASE_DOM"/>
    <property type="match status" value="1"/>
</dbReference>
<dbReference type="InterPro" id="IPR053215">
    <property type="entry name" value="TKL_Ser/Thr_kinase"/>
</dbReference>
<dbReference type="PANTHER" id="PTHR45756:SF1">
    <property type="entry name" value="PROTEIN KINASE DOMAIN CONTAINING PROTEIN"/>
    <property type="match status" value="1"/>
</dbReference>
<evidence type="ECO:0000259" key="1">
    <source>
        <dbReference type="PROSITE" id="PS50011"/>
    </source>
</evidence>
<keyword evidence="3" id="KW-1185">Reference proteome</keyword>
<proteinExistence type="predicted"/>
<dbReference type="InterPro" id="IPR000719">
    <property type="entry name" value="Prot_kinase_dom"/>
</dbReference>
<dbReference type="InterPro" id="IPR011009">
    <property type="entry name" value="Kinase-like_dom_sf"/>
</dbReference>
<dbReference type="Proteomes" id="UP000772434">
    <property type="component" value="Unassembled WGS sequence"/>
</dbReference>
<dbReference type="InterPro" id="IPR001245">
    <property type="entry name" value="Ser-Thr/Tyr_kinase_cat_dom"/>
</dbReference>
<keyword evidence="2" id="KW-0808">Transferase</keyword>
<dbReference type="AlphaFoldDB" id="A0A9P5PJF7"/>
<comment type="caution">
    <text evidence="2">The sequence shown here is derived from an EMBL/GenBank/DDBJ whole genome shotgun (WGS) entry which is preliminary data.</text>
</comment>
<name>A0A9P5PJF7_9AGAR</name>